<feature type="transmembrane region" description="Helical" evidence="2">
    <location>
        <begin position="69"/>
        <end position="87"/>
    </location>
</feature>
<dbReference type="GO" id="GO:0043935">
    <property type="term" value="P:sexual sporulation resulting in formation of a cellular spore"/>
    <property type="evidence" value="ECO:0007669"/>
    <property type="project" value="TreeGrafter"/>
</dbReference>
<dbReference type="PANTHER" id="PTHR33927:SF3">
    <property type="entry name" value="INTEGRAL MEMBRANE PROTEIN TMPA"/>
    <property type="match status" value="1"/>
</dbReference>
<dbReference type="GO" id="GO:0005886">
    <property type="term" value="C:plasma membrane"/>
    <property type="evidence" value="ECO:0007669"/>
    <property type="project" value="TreeGrafter"/>
</dbReference>
<feature type="transmembrane region" description="Helical" evidence="2">
    <location>
        <begin position="178"/>
        <end position="199"/>
    </location>
</feature>
<evidence type="ECO:0008006" key="5">
    <source>
        <dbReference type="Google" id="ProtNLM"/>
    </source>
</evidence>
<sequence>MSDQYKFSETSSTASEQASSPCAEKDAGSRIACDAGSRIACDAEPQTKKNEPNRYALLRYTLLNVYRRLFSLIFLANLAVFIAIMVTDRSLLAFVNAIAANLLVCGLARHQVVVNTLFLTLCCIPRSAPLRLRCIAAKVFHYGGVHSGCGVASFVWYIGLMVLVTQKYVAGAQEISTAVLALCYVILVLLASIIVVAYPKFRVKCHDYFELTHRFAGWMILGLFLALLLVFGNNARQVENRTLGGYLVRLPAFWFLMVAIVATVHPWLMLRKVPVQSEVLSKHAVRLRFDYAPTKLAKGIQLSKHPLRDWHGFATFPNPDNKSFSVLVSKAGDWTADAINNPPTHLWKRGVRLYGFGYATRMFRKIVVVTTGSGIGPCLSFLGEDNHPPFRVVWQTRSPLQTYGQDVLDMVHRMDTNPVVIDTNKSGRVDMLPIAMQLVKDFQAEAVFVISNAVVTKNLVFALEARGIPAFGPIFDS</sequence>
<keyword evidence="2" id="KW-0472">Membrane</keyword>
<dbReference type="PANTHER" id="PTHR33927">
    <property type="entry name" value="TRANSMEMBRANE PROTEIN"/>
    <property type="match status" value="1"/>
</dbReference>
<dbReference type="Proteomes" id="UP000223968">
    <property type="component" value="Unassembled WGS sequence"/>
</dbReference>
<feature type="transmembrane region" description="Helical" evidence="2">
    <location>
        <begin position="211"/>
        <end position="232"/>
    </location>
</feature>
<feature type="region of interest" description="Disordered" evidence="1">
    <location>
        <begin position="1"/>
        <end position="26"/>
    </location>
</feature>
<evidence type="ECO:0000313" key="4">
    <source>
        <dbReference type="Proteomes" id="UP000223968"/>
    </source>
</evidence>
<dbReference type="GO" id="GO:0075306">
    <property type="term" value="P:regulation of conidium formation"/>
    <property type="evidence" value="ECO:0007669"/>
    <property type="project" value="TreeGrafter"/>
</dbReference>
<dbReference type="GO" id="GO:0048315">
    <property type="term" value="P:conidium formation"/>
    <property type="evidence" value="ECO:0007669"/>
    <property type="project" value="TreeGrafter"/>
</dbReference>
<comment type="caution">
    <text evidence="3">The sequence shown here is derived from an EMBL/GenBank/DDBJ whole genome shotgun (WGS) entry which is preliminary data.</text>
</comment>
<evidence type="ECO:0000313" key="3">
    <source>
        <dbReference type="EMBL" id="PGH06319.1"/>
    </source>
</evidence>
<dbReference type="InterPro" id="IPR052979">
    <property type="entry name" value="Adenylate-forming_domain"/>
</dbReference>
<feature type="transmembrane region" description="Helical" evidence="2">
    <location>
        <begin position="139"/>
        <end position="158"/>
    </location>
</feature>
<keyword evidence="4" id="KW-1185">Reference proteome</keyword>
<evidence type="ECO:0000256" key="2">
    <source>
        <dbReference type="SAM" id="Phobius"/>
    </source>
</evidence>
<name>A0A2B7XBP7_9EURO</name>
<dbReference type="OrthoDB" id="3142841at2759"/>
<protein>
    <recommendedName>
        <fullName evidence="5">Integral membrane protein TmpA</fullName>
    </recommendedName>
</protein>
<keyword evidence="2" id="KW-0812">Transmembrane</keyword>
<feature type="transmembrane region" description="Helical" evidence="2">
    <location>
        <begin position="252"/>
        <end position="270"/>
    </location>
</feature>
<proteinExistence type="predicted"/>
<keyword evidence="2" id="KW-1133">Transmembrane helix</keyword>
<gene>
    <name evidence="3" type="ORF">AJ79_06562</name>
</gene>
<accession>A0A2B7XBP7</accession>
<dbReference type="EMBL" id="PDNB01000118">
    <property type="protein sequence ID" value="PGH06319.1"/>
    <property type="molecule type" value="Genomic_DNA"/>
</dbReference>
<reference evidence="3 4" key="1">
    <citation type="submission" date="2017-10" db="EMBL/GenBank/DDBJ databases">
        <title>Comparative genomics in systemic dimorphic fungi from Ajellomycetaceae.</title>
        <authorList>
            <person name="Munoz J.F."/>
            <person name="Mcewen J.G."/>
            <person name="Clay O.K."/>
            <person name="Cuomo C.A."/>
        </authorList>
    </citation>
    <scope>NUCLEOTIDE SEQUENCE [LARGE SCALE GENOMIC DNA]</scope>
    <source>
        <strain evidence="3 4">UAMH5409</strain>
    </source>
</reference>
<organism evidence="3 4">
    <name type="scientific">Helicocarpus griseus UAMH5409</name>
    <dbReference type="NCBI Taxonomy" id="1447875"/>
    <lineage>
        <taxon>Eukaryota</taxon>
        <taxon>Fungi</taxon>
        <taxon>Dikarya</taxon>
        <taxon>Ascomycota</taxon>
        <taxon>Pezizomycotina</taxon>
        <taxon>Eurotiomycetes</taxon>
        <taxon>Eurotiomycetidae</taxon>
        <taxon>Onygenales</taxon>
        <taxon>Ajellomycetaceae</taxon>
        <taxon>Helicocarpus</taxon>
    </lineage>
</organism>
<evidence type="ECO:0000256" key="1">
    <source>
        <dbReference type="SAM" id="MobiDB-lite"/>
    </source>
</evidence>
<dbReference type="AlphaFoldDB" id="A0A2B7XBP7"/>
<feature type="compositionally biased region" description="Low complexity" evidence="1">
    <location>
        <begin position="8"/>
        <end position="20"/>
    </location>
</feature>